<dbReference type="Pfam" id="PF00535">
    <property type="entry name" value="Glycos_transf_2"/>
    <property type="match status" value="1"/>
</dbReference>
<evidence type="ECO:0000313" key="5">
    <source>
        <dbReference type="EMBL" id="QNE04867.1"/>
    </source>
</evidence>
<dbReference type="GO" id="GO:0016757">
    <property type="term" value="F:glycosyltransferase activity"/>
    <property type="evidence" value="ECO:0007669"/>
    <property type="project" value="UniProtKB-KW"/>
</dbReference>
<dbReference type="AlphaFoldDB" id="A0A7G6VT02"/>
<sequence length="367" mass="41117">MVNPLVTVLLPVYNCERYVRRAVKSILHQSYSNMEIIATDDGSTDRSRDVLRQCAKEDSRIRVIERENRGLIATLNEGLGLARTDLIARMDSDDIAYPSRIAKQVAAFQNNPRLALSGCYYDLIFSSDRVAPIRNVPFSDPEDLRILSLFFCVQKHPTVMFRKSSIPADVLHYDADYPHAEDFDLFGRIAAVADTAIIPEPLLAYREHAGSVSNRHADLQARTHLRIVARNLLAEGVPVDVSALHGSLPPDPVQAGLMGRLIKDLEHEALNRHNGKEAFRFGVANLFIFIFAMLRQRGSPTALATYLDVTGGWEKIRRFDRIAAKAGRSNESMAWMSFWLVDAMLAMQSRGNSTPARKAVSGWQQLL</sequence>
<dbReference type="EMBL" id="CP060052">
    <property type="protein sequence ID" value="QNE04867.1"/>
    <property type="molecule type" value="Genomic_DNA"/>
</dbReference>
<dbReference type="SUPFAM" id="SSF53448">
    <property type="entry name" value="Nucleotide-diphospho-sugar transferases"/>
    <property type="match status" value="1"/>
</dbReference>
<dbReference type="Proteomes" id="UP000515297">
    <property type="component" value="Chromosome"/>
</dbReference>
<evidence type="ECO:0000256" key="3">
    <source>
        <dbReference type="ARBA" id="ARBA00022679"/>
    </source>
</evidence>
<reference evidence="5 6" key="1">
    <citation type="submission" date="2020-08" db="EMBL/GenBank/DDBJ databases">
        <authorList>
            <person name="Liu G."/>
            <person name="Sun C."/>
        </authorList>
    </citation>
    <scope>NUCLEOTIDE SEQUENCE [LARGE SCALE GENOMIC DNA]</scope>
    <source>
        <strain evidence="5 6">OT19</strain>
    </source>
</reference>
<dbReference type="InterPro" id="IPR001173">
    <property type="entry name" value="Glyco_trans_2-like"/>
</dbReference>
<dbReference type="InterPro" id="IPR029044">
    <property type="entry name" value="Nucleotide-diphossugar_trans"/>
</dbReference>
<dbReference type="RefSeq" id="WP_185884106.1">
    <property type="nucleotide sequence ID" value="NZ_CP060052.1"/>
</dbReference>
<dbReference type="PANTHER" id="PTHR43685">
    <property type="entry name" value="GLYCOSYLTRANSFERASE"/>
    <property type="match status" value="1"/>
</dbReference>
<evidence type="ECO:0000313" key="6">
    <source>
        <dbReference type="Proteomes" id="UP000515297"/>
    </source>
</evidence>
<organism evidence="5 6">
    <name type="scientific">Croceicoccus marinus</name>
    <dbReference type="NCBI Taxonomy" id="450378"/>
    <lineage>
        <taxon>Bacteria</taxon>
        <taxon>Pseudomonadati</taxon>
        <taxon>Pseudomonadota</taxon>
        <taxon>Alphaproteobacteria</taxon>
        <taxon>Sphingomonadales</taxon>
        <taxon>Erythrobacteraceae</taxon>
        <taxon>Croceicoccus</taxon>
    </lineage>
</organism>
<protein>
    <submittedName>
        <fullName evidence="5">Glycosyltransferase</fullName>
    </submittedName>
</protein>
<evidence type="ECO:0000259" key="4">
    <source>
        <dbReference type="Pfam" id="PF00535"/>
    </source>
</evidence>
<dbReference type="InterPro" id="IPR050834">
    <property type="entry name" value="Glycosyltransf_2"/>
</dbReference>
<keyword evidence="3 5" id="KW-0808">Transferase</keyword>
<evidence type="ECO:0000256" key="1">
    <source>
        <dbReference type="ARBA" id="ARBA00006739"/>
    </source>
</evidence>
<dbReference type="Gene3D" id="3.90.550.10">
    <property type="entry name" value="Spore Coat Polysaccharide Biosynthesis Protein SpsA, Chain A"/>
    <property type="match status" value="1"/>
</dbReference>
<feature type="domain" description="Glycosyltransferase 2-like" evidence="4">
    <location>
        <begin position="7"/>
        <end position="122"/>
    </location>
</feature>
<gene>
    <name evidence="5" type="ORF">H4O24_13220</name>
</gene>
<name>A0A7G6VT02_9SPHN</name>
<keyword evidence="2" id="KW-0328">Glycosyltransferase</keyword>
<accession>A0A7G6VT02</accession>
<proteinExistence type="inferred from homology"/>
<evidence type="ECO:0000256" key="2">
    <source>
        <dbReference type="ARBA" id="ARBA00022676"/>
    </source>
</evidence>
<comment type="similarity">
    <text evidence="1">Belongs to the glycosyltransferase 2 family.</text>
</comment>
<dbReference type="PANTHER" id="PTHR43685:SF5">
    <property type="entry name" value="GLYCOSYLTRANSFERASE EPSE-RELATED"/>
    <property type="match status" value="1"/>
</dbReference>